<dbReference type="RefSeq" id="WP_184339312.1">
    <property type="nucleotide sequence ID" value="NZ_JACHIG010000003.1"/>
</dbReference>
<protein>
    <submittedName>
        <fullName evidence="2">Uncharacterized protein</fullName>
    </submittedName>
</protein>
<keyword evidence="3" id="KW-1185">Reference proteome</keyword>
<feature type="transmembrane region" description="Helical" evidence="1">
    <location>
        <begin position="12"/>
        <end position="30"/>
    </location>
</feature>
<keyword evidence="1" id="KW-1133">Transmembrane helix</keyword>
<proteinExistence type="predicted"/>
<dbReference type="AlphaFoldDB" id="A0A7W7YA35"/>
<gene>
    <name evidence="2" type="ORF">HNQ65_001961</name>
</gene>
<keyword evidence="1" id="KW-0812">Transmembrane</keyword>
<evidence type="ECO:0000313" key="3">
    <source>
        <dbReference type="Proteomes" id="UP000590740"/>
    </source>
</evidence>
<name>A0A7W7YA35_9BACT</name>
<reference evidence="2 3" key="1">
    <citation type="submission" date="2020-08" db="EMBL/GenBank/DDBJ databases">
        <title>Genomic Encyclopedia of Type Strains, Phase IV (KMG-IV): sequencing the most valuable type-strain genomes for metagenomic binning, comparative biology and taxonomic classification.</title>
        <authorList>
            <person name="Goeker M."/>
        </authorList>
    </citation>
    <scope>NUCLEOTIDE SEQUENCE [LARGE SCALE GENOMIC DNA]</scope>
    <source>
        <strain evidence="2 3">DSM 12252</strain>
    </source>
</reference>
<evidence type="ECO:0000256" key="1">
    <source>
        <dbReference type="SAM" id="Phobius"/>
    </source>
</evidence>
<evidence type="ECO:0000313" key="2">
    <source>
        <dbReference type="EMBL" id="MBB5032384.1"/>
    </source>
</evidence>
<dbReference type="EMBL" id="JACHIG010000003">
    <property type="protein sequence ID" value="MBB5032384.1"/>
    <property type="molecule type" value="Genomic_DNA"/>
</dbReference>
<organism evidence="2 3">
    <name type="scientific">Prosthecobacter vanneervenii</name>
    <dbReference type="NCBI Taxonomy" id="48466"/>
    <lineage>
        <taxon>Bacteria</taxon>
        <taxon>Pseudomonadati</taxon>
        <taxon>Verrucomicrobiota</taxon>
        <taxon>Verrucomicrobiia</taxon>
        <taxon>Verrucomicrobiales</taxon>
        <taxon>Verrucomicrobiaceae</taxon>
        <taxon>Prosthecobacter</taxon>
    </lineage>
</organism>
<sequence>MDIFISKEKLAFFWFSAACVCLALTAWYVYDVAITSRGSMLYVPIEGSHVYVDRTMQDLDLDELVDYHTRLALETFLNRGPRGPLTMERLPFLFAGKGMEQVRKEIQDTKYDFHSRQMHQIMEVGQVRVQHFPNGDAETVTQGQIIRVSLDPASKEVVNQSFTVTARLNWERNQNLRDSRRFPFVCNNIEYSLSPYSSSE</sequence>
<accession>A0A7W7YA35</accession>
<dbReference type="Proteomes" id="UP000590740">
    <property type="component" value="Unassembled WGS sequence"/>
</dbReference>
<comment type="caution">
    <text evidence="2">The sequence shown here is derived from an EMBL/GenBank/DDBJ whole genome shotgun (WGS) entry which is preliminary data.</text>
</comment>
<keyword evidence="1" id="KW-0472">Membrane</keyword>